<evidence type="ECO:0000313" key="3">
    <source>
        <dbReference type="Proteomes" id="UP000181942"/>
    </source>
</evidence>
<evidence type="ECO:0000256" key="1">
    <source>
        <dbReference type="SAM" id="MobiDB-lite"/>
    </source>
</evidence>
<dbReference type="Proteomes" id="UP000181942">
    <property type="component" value="Unassembled WGS sequence"/>
</dbReference>
<dbReference type="EMBL" id="FONR01000001">
    <property type="protein sequence ID" value="SFE44168.1"/>
    <property type="molecule type" value="Genomic_DNA"/>
</dbReference>
<accession>A0A1I2AKV1</accession>
<organism evidence="2 3">
    <name type="scientific">Streptomyces mirabilis</name>
    <dbReference type="NCBI Taxonomy" id="68239"/>
    <lineage>
        <taxon>Bacteria</taxon>
        <taxon>Bacillati</taxon>
        <taxon>Actinomycetota</taxon>
        <taxon>Actinomycetes</taxon>
        <taxon>Kitasatosporales</taxon>
        <taxon>Streptomycetaceae</taxon>
        <taxon>Streptomyces</taxon>
    </lineage>
</organism>
<gene>
    <name evidence="2" type="ORF">SAMN02787118_101719</name>
</gene>
<feature type="compositionally biased region" description="Basic and acidic residues" evidence="1">
    <location>
        <begin position="1"/>
        <end position="16"/>
    </location>
</feature>
<sequence length="166" mass="17547">MGRDGIRFARQQRGEDFGGDGTVPRFSSVPPRWRDDSSANFYPASHVGLPRQEGLLQDLAGKIVPAVPGRVLPPPRPLSLLLPSVALAGRKVPVHVSAEQPDLVLGAEFFGADGGALGPAVPLLPDNRGNYFNQVSLAPGVWRVVVKTGSERPAGTIDDLLVVAEA</sequence>
<reference evidence="2 3" key="1">
    <citation type="submission" date="2016-10" db="EMBL/GenBank/DDBJ databases">
        <authorList>
            <person name="de Groot N.N."/>
        </authorList>
    </citation>
    <scope>NUCLEOTIDE SEQUENCE [LARGE SCALE GENOMIC DNA]</scope>
    <source>
        <strain evidence="2 3">OK461</strain>
    </source>
</reference>
<evidence type="ECO:0000313" key="2">
    <source>
        <dbReference type="EMBL" id="SFE44168.1"/>
    </source>
</evidence>
<name>A0A1I2AKV1_9ACTN</name>
<feature type="region of interest" description="Disordered" evidence="1">
    <location>
        <begin position="1"/>
        <end position="30"/>
    </location>
</feature>
<dbReference type="AlphaFoldDB" id="A0A1I2AKV1"/>
<proteinExistence type="predicted"/>
<protein>
    <submittedName>
        <fullName evidence="2">Uncharacterized protein</fullName>
    </submittedName>
</protein>